<proteinExistence type="inferred from homology"/>
<keyword evidence="9" id="KW-1185">Reference proteome</keyword>
<dbReference type="InterPro" id="IPR036396">
    <property type="entry name" value="Cyt_P450_sf"/>
</dbReference>
<dbReference type="EMBL" id="WSZK01000037">
    <property type="protein sequence ID" value="MWG36607.1"/>
    <property type="molecule type" value="Genomic_DNA"/>
</dbReference>
<evidence type="ECO:0000256" key="5">
    <source>
        <dbReference type="ARBA" id="ARBA00023004"/>
    </source>
</evidence>
<keyword evidence="2 7" id="KW-0349">Heme</keyword>
<dbReference type="PROSITE" id="PS00086">
    <property type="entry name" value="CYTOCHROME_P450"/>
    <property type="match status" value="1"/>
</dbReference>
<organism evidence="8 9">
    <name type="scientific">Halomarina oriensis</name>
    <dbReference type="NCBI Taxonomy" id="671145"/>
    <lineage>
        <taxon>Archaea</taxon>
        <taxon>Methanobacteriati</taxon>
        <taxon>Methanobacteriota</taxon>
        <taxon>Stenosarchaea group</taxon>
        <taxon>Halobacteria</taxon>
        <taxon>Halobacteriales</taxon>
        <taxon>Natronomonadaceae</taxon>
        <taxon>Halomarina</taxon>
    </lineage>
</organism>
<dbReference type="InterPro" id="IPR050196">
    <property type="entry name" value="Cytochrome_P450_Monoox"/>
</dbReference>
<dbReference type="GO" id="GO:0005506">
    <property type="term" value="F:iron ion binding"/>
    <property type="evidence" value="ECO:0007669"/>
    <property type="project" value="InterPro"/>
</dbReference>
<dbReference type="PRINTS" id="PR00385">
    <property type="entry name" value="P450"/>
</dbReference>
<dbReference type="SUPFAM" id="SSF48264">
    <property type="entry name" value="Cytochrome P450"/>
    <property type="match status" value="1"/>
</dbReference>
<comment type="similarity">
    <text evidence="1 7">Belongs to the cytochrome P450 family.</text>
</comment>
<dbReference type="InterPro" id="IPR001128">
    <property type="entry name" value="Cyt_P450"/>
</dbReference>
<evidence type="ECO:0000313" key="9">
    <source>
        <dbReference type="Proteomes" id="UP000451471"/>
    </source>
</evidence>
<dbReference type="InterPro" id="IPR017972">
    <property type="entry name" value="Cyt_P450_CS"/>
</dbReference>
<dbReference type="InterPro" id="IPR002401">
    <property type="entry name" value="Cyt_P450_E_grp-I"/>
</dbReference>
<evidence type="ECO:0000256" key="6">
    <source>
        <dbReference type="ARBA" id="ARBA00023033"/>
    </source>
</evidence>
<evidence type="ECO:0000256" key="3">
    <source>
        <dbReference type="ARBA" id="ARBA00022723"/>
    </source>
</evidence>
<dbReference type="PANTHER" id="PTHR24291">
    <property type="entry name" value="CYTOCHROME P450 FAMILY 4"/>
    <property type="match status" value="1"/>
</dbReference>
<dbReference type="Proteomes" id="UP000451471">
    <property type="component" value="Unassembled WGS sequence"/>
</dbReference>
<reference evidence="8 9" key="1">
    <citation type="submission" date="2019-12" db="EMBL/GenBank/DDBJ databases">
        <title>Halocatena pleomorpha gen. nov. sp. nov., an extremely halophilic archaeon of family Halobacteriaceae isolated from saltpan soil.</title>
        <authorList>
            <person name="Pal Y."/>
            <person name="Verma A."/>
            <person name="Krishnamurthi S."/>
            <person name="Kumar P."/>
        </authorList>
    </citation>
    <scope>NUCLEOTIDE SEQUENCE [LARGE SCALE GENOMIC DNA]</scope>
    <source>
        <strain evidence="8 9">JCM 16495</strain>
    </source>
</reference>
<evidence type="ECO:0000256" key="7">
    <source>
        <dbReference type="RuleBase" id="RU000461"/>
    </source>
</evidence>
<accession>A0A6B0GTB4</accession>
<dbReference type="GO" id="GO:0016705">
    <property type="term" value="F:oxidoreductase activity, acting on paired donors, with incorporation or reduction of molecular oxygen"/>
    <property type="evidence" value="ECO:0007669"/>
    <property type="project" value="InterPro"/>
</dbReference>
<gene>
    <name evidence="8" type="ORF">GQS65_19300</name>
</gene>
<keyword evidence="3 7" id="KW-0479">Metal-binding</keyword>
<keyword evidence="6 7" id="KW-0503">Monooxygenase</keyword>
<keyword evidence="5 7" id="KW-0408">Iron</keyword>
<dbReference type="Gene3D" id="1.10.630.10">
    <property type="entry name" value="Cytochrome P450"/>
    <property type="match status" value="1"/>
</dbReference>
<dbReference type="AlphaFoldDB" id="A0A6B0GTB4"/>
<protein>
    <submittedName>
        <fullName evidence="8">Cytochrome P450</fullName>
    </submittedName>
</protein>
<dbReference type="GO" id="GO:0004497">
    <property type="term" value="F:monooxygenase activity"/>
    <property type="evidence" value="ECO:0007669"/>
    <property type="project" value="UniProtKB-KW"/>
</dbReference>
<keyword evidence="4 7" id="KW-0560">Oxidoreductase</keyword>
<dbReference type="PANTHER" id="PTHR24291:SF50">
    <property type="entry name" value="BIFUNCTIONAL ALBAFLAVENONE MONOOXYGENASE_TERPENE SYNTHASE"/>
    <property type="match status" value="1"/>
</dbReference>
<evidence type="ECO:0000313" key="8">
    <source>
        <dbReference type="EMBL" id="MWG36607.1"/>
    </source>
</evidence>
<dbReference type="Pfam" id="PF00067">
    <property type="entry name" value="p450"/>
    <property type="match status" value="1"/>
</dbReference>
<evidence type="ECO:0000256" key="1">
    <source>
        <dbReference type="ARBA" id="ARBA00010617"/>
    </source>
</evidence>
<dbReference type="GO" id="GO:0020037">
    <property type="term" value="F:heme binding"/>
    <property type="evidence" value="ECO:0007669"/>
    <property type="project" value="InterPro"/>
</dbReference>
<dbReference type="RefSeq" id="WP_158206260.1">
    <property type="nucleotide sequence ID" value="NZ_WSZK01000037.1"/>
</dbReference>
<evidence type="ECO:0000256" key="4">
    <source>
        <dbReference type="ARBA" id="ARBA00023002"/>
    </source>
</evidence>
<dbReference type="PRINTS" id="PR00463">
    <property type="entry name" value="EP450I"/>
</dbReference>
<comment type="caution">
    <text evidence="8">The sequence shown here is derived from an EMBL/GenBank/DDBJ whole genome shotgun (WGS) entry which is preliminary data.</text>
</comment>
<name>A0A6B0GTB4_9EURY</name>
<sequence length="441" mass="49848">MERPPPFSGLTAGRHALRFGRDPLAFLDTLRTMDEDLVRARFVVGPSLTFVNDPELVRHVLVDDYKRYGRPDVQSGRTTRLTENGLIESDGTLWSEQRERLQPLFSRDRIGAYADAIGEFTTDTIDSWHDGEQVDLYQEMTALTVRVIAKSLFSTDLDGSDTERFVRANATIGEEFEISPTALFRQFLPTPPSSEYQQVVSEMHEWAEGIIDRHRRMDDPPNDLVTTMLEAQGRDDSDLPETQVRDEVLTFLFAGHETTALTLGFALWFTARHPEVATRLRDEARDILDGDQPGFEHLANLTYTERVVRETLRLRPSSWGIFRQAKLASPLGGQRIERGDFLMCPQWTLHRDARYFDDPETFDPDRWETLEPSRTPAYFPFGAGPHACIGGQLALTEAQLALAALVSEFDFEVADGTAENLRPAGVLQPRDGIPATVHKAR</sequence>
<dbReference type="OrthoDB" id="9881at2157"/>
<evidence type="ECO:0000256" key="2">
    <source>
        <dbReference type="ARBA" id="ARBA00022617"/>
    </source>
</evidence>